<dbReference type="RefSeq" id="WP_003389806.1">
    <property type="nucleotide sequence ID" value="NZ_APBN01000008.1"/>
</dbReference>
<dbReference type="PANTHER" id="PTHR30404">
    <property type="entry name" value="N-ACETYLMURAMOYL-L-ALANINE AMIDASE"/>
    <property type="match status" value="1"/>
</dbReference>
<dbReference type="GO" id="GO:0008745">
    <property type="term" value="F:N-acetylmuramoyl-L-alanine amidase activity"/>
    <property type="evidence" value="ECO:0007669"/>
    <property type="project" value="InterPro"/>
</dbReference>
<dbReference type="Gene3D" id="2.60.40.3500">
    <property type="match status" value="2"/>
</dbReference>
<dbReference type="SUPFAM" id="SSF53187">
    <property type="entry name" value="Zn-dependent exopeptidases"/>
    <property type="match status" value="1"/>
</dbReference>
<dbReference type="Proteomes" id="UP000012081">
    <property type="component" value="Unassembled WGS sequence"/>
</dbReference>
<dbReference type="CDD" id="cd02696">
    <property type="entry name" value="MurNAc-LAA"/>
    <property type="match status" value="1"/>
</dbReference>
<dbReference type="Pfam" id="PF11741">
    <property type="entry name" value="AMIN"/>
    <property type="match status" value="2"/>
</dbReference>
<dbReference type="AlphaFoldDB" id="M8D4Z1"/>
<evidence type="ECO:0000313" key="5">
    <source>
        <dbReference type="EMBL" id="EMT51354.1"/>
    </source>
</evidence>
<keyword evidence="6" id="KW-1185">Reference proteome</keyword>
<evidence type="ECO:0000256" key="2">
    <source>
        <dbReference type="SAM" id="MobiDB-lite"/>
    </source>
</evidence>
<comment type="caution">
    <text evidence="5">The sequence shown here is derived from an EMBL/GenBank/DDBJ whole genome shotgun (WGS) entry which is preliminary data.</text>
</comment>
<feature type="compositionally biased region" description="Acidic residues" evidence="2">
    <location>
        <begin position="286"/>
        <end position="304"/>
    </location>
</feature>
<feature type="region of interest" description="Disordered" evidence="2">
    <location>
        <begin position="280"/>
        <end position="352"/>
    </location>
</feature>
<dbReference type="InterPro" id="IPR002508">
    <property type="entry name" value="MurNAc-LAA_cat"/>
</dbReference>
<dbReference type="OrthoDB" id="9806267at2"/>
<dbReference type="SUPFAM" id="SSF55383">
    <property type="entry name" value="Copper amine oxidase, domain N"/>
    <property type="match status" value="2"/>
</dbReference>
<accession>M8D4Z1</accession>
<dbReference type="InterPro" id="IPR021731">
    <property type="entry name" value="AMIN_dom"/>
</dbReference>
<dbReference type="GO" id="GO:0009253">
    <property type="term" value="P:peptidoglycan catabolic process"/>
    <property type="evidence" value="ECO:0007669"/>
    <property type="project" value="InterPro"/>
</dbReference>
<evidence type="ECO:0000313" key="6">
    <source>
        <dbReference type="Proteomes" id="UP000012081"/>
    </source>
</evidence>
<proteinExistence type="predicted"/>
<dbReference type="GO" id="GO:0030288">
    <property type="term" value="C:outer membrane-bounded periplasmic space"/>
    <property type="evidence" value="ECO:0007669"/>
    <property type="project" value="TreeGrafter"/>
</dbReference>
<dbReference type="InterPro" id="IPR012854">
    <property type="entry name" value="Cu_amine_oxidase-like_N"/>
</dbReference>
<reference evidence="5 6" key="1">
    <citation type="submission" date="2013-03" db="EMBL/GenBank/DDBJ databases">
        <title>Assembly of a new bacterial strain Brevibacillus borstelensis AK1.</title>
        <authorList>
            <person name="Rajan I."/>
            <person name="PoliReddy D."/>
            <person name="Sugumar T."/>
            <person name="Rathinam K."/>
            <person name="Alqarawi S."/>
            <person name="Khalil A.B."/>
            <person name="Sivakumar N."/>
        </authorList>
    </citation>
    <scope>NUCLEOTIDE SEQUENCE [LARGE SCALE GENOMIC DNA]</scope>
    <source>
        <strain evidence="5 6">AK1</strain>
    </source>
</reference>
<dbReference type="InterPro" id="IPR050695">
    <property type="entry name" value="N-acetylmuramoyl_amidase_3"/>
</dbReference>
<dbReference type="Gene3D" id="3.30.457.10">
    <property type="entry name" value="Copper amine oxidase-like, N-terminal domain"/>
    <property type="match status" value="1"/>
</dbReference>
<feature type="domain" description="MurNAc-LAA" evidence="4">
    <location>
        <begin position="464"/>
        <end position="572"/>
    </location>
</feature>
<name>M8D4Z1_9BACL</name>
<dbReference type="EMBL" id="APBN01000008">
    <property type="protein sequence ID" value="EMT51354.1"/>
    <property type="molecule type" value="Genomic_DNA"/>
</dbReference>
<gene>
    <name evidence="5" type="ORF">I532_17403</name>
</gene>
<dbReference type="Pfam" id="PF07833">
    <property type="entry name" value="Cu_amine_oxidN1"/>
    <property type="match status" value="1"/>
</dbReference>
<dbReference type="PATRIC" id="fig|1300222.3.peg.3647"/>
<evidence type="ECO:0000256" key="1">
    <source>
        <dbReference type="ARBA" id="ARBA00022801"/>
    </source>
</evidence>
<organism evidence="5 6">
    <name type="scientific">Brevibacillus borstelensis AK1</name>
    <dbReference type="NCBI Taxonomy" id="1300222"/>
    <lineage>
        <taxon>Bacteria</taxon>
        <taxon>Bacillati</taxon>
        <taxon>Bacillota</taxon>
        <taxon>Bacilli</taxon>
        <taxon>Bacillales</taxon>
        <taxon>Paenibacillaceae</taxon>
        <taxon>Brevibacillus</taxon>
    </lineage>
</organism>
<feature type="chain" id="PRO_5004095117" description="MurNAc-LAA domain-containing protein" evidence="3">
    <location>
        <begin position="24"/>
        <end position="579"/>
    </location>
</feature>
<dbReference type="Pfam" id="PF01520">
    <property type="entry name" value="Amidase_3"/>
    <property type="match status" value="1"/>
</dbReference>
<protein>
    <recommendedName>
        <fullName evidence="4">MurNAc-LAA domain-containing protein</fullName>
    </recommendedName>
</protein>
<dbReference type="PANTHER" id="PTHR30404:SF0">
    <property type="entry name" value="N-ACETYLMURAMOYL-L-ALANINE AMIDASE AMIC"/>
    <property type="match status" value="1"/>
</dbReference>
<sequence length="579" mass="63803">MKTRLLPLFVLLFLLIIPGWASAAGSSAAPSVHLMIGGQAVQPDVPPIIEKGRTLVPVRVIAEGLGAKVDWNQATRTAVITRGPQTLQLTVGSKNALVNGKKVQLDTPPVMRSQRMLLPLRFVGESLGVTVGWDNASRTVIANETPEMRYNGNKPTLSLKGFQYGDKLYISAQAAAEQVGKKGQVWKHPDRGLTIDGELALPLEELEAELGGRFTWDQGKNRVEIERLAYFTGVTHDDEVVRIETSLPVTANAFVLQGPHRIVLDLPQTELDQDLLDKLKKSSNSDDYEGGETSVDDEDQDADADEKKKGSDQDDDDKENRHTDASRESDEADDQSAAAEHEDEEKSKKDTLVQDVRYSQYSASPQTVRVVIELNQKSKYNLEYTEDGIEVKLSPVPKKTGFLIVVDAGHGGKDQGAKGVNGNIEKDFTLAVANKLVQLLKQYPEFQVEATRSTDVYLTLDERVVFANERHADLFLSVHANSFTKPTTGGTETFYYNANSKNLAEVVHRHLQGATQFPNRGVKQTGFYVIKHTTMPAVLTETGFLSNPGENAKLTSPAFQQKVAEALAAAIREYYQSYH</sequence>
<dbReference type="InterPro" id="IPR036582">
    <property type="entry name" value="Mao_N_sf"/>
</dbReference>
<feature type="compositionally biased region" description="Basic and acidic residues" evidence="2">
    <location>
        <begin position="305"/>
        <end position="329"/>
    </location>
</feature>
<keyword evidence="3" id="KW-0732">Signal</keyword>
<keyword evidence="1" id="KW-0378">Hydrolase</keyword>
<evidence type="ECO:0000259" key="4">
    <source>
        <dbReference type="SMART" id="SM00646"/>
    </source>
</evidence>
<dbReference type="SMART" id="SM00646">
    <property type="entry name" value="Ami_3"/>
    <property type="match status" value="1"/>
</dbReference>
<feature type="signal peptide" evidence="3">
    <location>
        <begin position="1"/>
        <end position="23"/>
    </location>
</feature>
<evidence type="ECO:0000256" key="3">
    <source>
        <dbReference type="SAM" id="SignalP"/>
    </source>
</evidence>
<dbReference type="Gene3D" id="3.40.630.40">
    <property type="entry name" value="Zn-dependent exopeptidases"/>
    <property type="match status" value="1"/>
</dbReference>
<dbReference type="STRING" id="1300222.I532_17403"/>